<comment type="subcellular location">
    <subcellularLocation>
        <location evidence="11">Cytoplasm</location>
    </subcellularLocation>
</comment>
<dbReference type="InterPro" id="IPR031322">
    <property type="entry name" value="Shikimate/glucono_kinase"/>
</dbReference>
<keyword evidence="11" id="KW-0479">Metal-binding</keyword>
<dbReference type="Proteomes" id="UP001634747">
    <property type="component" value="Unassembled WGS sequence"/>
</dbReference>
<dbReference type="PROSITE" id="PS01128">
    <property type="entry name" value="SHIKIMATE_KINASE"/>
    <property type="match status" value="1"/>
</dbReference>
<evidence type="ECO:0000256" key="3">
    <source>
        <dbReference type="ARBA" id="ARBA00012154"/>
    </source>
</evidence>
<evidence type="ECO:0000313" key="13">
    <source>
        <dbReference type="Proteomes" id="UP001634747"/>
    </source>
</evidence>
<gene>
    <name evidence="11" type="primary">aroK</name>
    <name evidence="12" type="ORF">ACK2TP_06200</name>
</gene>
<evidence type="ECO:0000313" key="12">
    <source>
        <dbReference type="EMBL" id="MFN2975348.1"/>
    </source>
</evidence>
<feature type="binding site" evidence="11">
    <location>
        <begin position="44"/>
        <end position="49"/>
    </location>
    <ligand>
        <name>ATP</name>
        <dbReference type="ChEBI" id="CHEBI:30616"/>
    </ligand>
</feature>
<dbReference type="RefSeq" id="WP_263413124.1">
    <property type="nucleotide sequence ID" value="NZ_BAABBH010000001.1"/>
</dbReference>
<comment type="pathway">
    <text evidence="1 11">Metabolic intermediate biosynthesis; chorismate biosynthesis; chorismate from D-erythrose 4-phosphate and phosphoenolpyruvate: step 5/7.</text>
</comment>
<keyword evidence="7 11" id="KW-0418">Kinase</keyword>
<protein>
    <recommendedName>
        <fullName evidence="3 11">Shikimate kinase</fullName>
        <shortName evidence="11">SK</shortName>
        <ecNumber evidence="3 11">2.7.1.71</ecNumber>
    </recommendedName>
</protein>
<accession>A0ABW9KJ87</accession>
<dbReference type="InterPro" id="IPR000623">
    <property type="entry name" value="Shikimate_kinase/TSH1"/>
</dbReference>
<feature type="binding site" evidence="11">
    <location>
        <position position="66"/>
    </location>
    <ligand>
        <name>substrate</name>
    </ligand>
</feature>
<feature type="binding site" evidence="11">
    <location>
        <position position="185"/>
    </location>
    <ligand>
        <name>ATP</name>
        <dbReference type="ChEBI" id="CHEBI:30616"/>
    </ligand>
</feature>
<keyword evidence="11" id="KW-0963">Cytoplasm</keyword>
<keyword evidence="6 11" id="KW-0547">Nucleotide-binding</keyword>
<organism evidence="12 13">
    <name type="scientific">Terriglobus aquaticus</name>
    <dbReference type="NCBI Taxonomy" id="940139"/>
    <lineage>
        <taxon>Bacteria</taxon>
        <taxon>Pseudomonadati</taxon>
        <taxon>Acidobacteriota</taxon>
        <taxon>Terriglobia</taxon>
        <taxon>Terriglobales</taxon>
        <taxon>Acidobacteriaceae</taxon>
        <taxon>Terriglobus</taxon>
    </lineage>
</organism>
<proteinExistence type="inferred from homology"/>
<sequence>MNAVCEPEEALESQPETAILEERATMPARPATSPTRIVLTGFMGAGKSTVGRLLAERLGWRFVDVDEAITEKAGMPVTQIFAKYGEFVFRRMETSAIAHALGERDAVIALGGGAVEVLANRLLLEQTPRTTVAFLEASLPVLLARCHAQDGGETRPNLSTAEERFQYRAPLYRRVARLRLNTGEQTPQQIAAALQEMAGVGASTDLP</sequence>
<dbReference type="GO" id="GO:0016301">
    <property type="term" value="F:kinase activity"/>
    <property type="evidence" value="ECO:0007669"/>
    <property type="project" value="UniProtKB-KW"/>
</dbReference>
<comment type="similarity">
    <text evidence="2 11">Belongs to the shikimate kinase family.</text>
</comment>
<dbReference type="EMBL" id="JBJYXY010000001">
    <property type="protein sequence ID" value="MFN2975348.1"/>
    <property type="molecule type" value="Genomic_DNA"/>
</dbReference>
<evidence type="ECO:0000256" key="11">
    <source>
        <dbReference type="HAMAP-Rule" id="MF_00109"/>
    </source>
</evidence>
<comment type="subunit">
    <text evidence="11">Monomer.</text>
</comment>
<comment type="cofactor">
    <cofactor evidence="11">
        <name>Mg(2+)</name>
        <dbReference type="ChEBI" id="CHEBI:18420"/>
    </cofactor>
    <text evidence="11">Binds 1 Mg(2+) ion per subunit.</text>
</comment>
<feature type="binding site" evidence="11">
    <location>
        <position position="48"/>
    </location>
    <ligand>
        <name>Mg(2+)</name>
        <dbReference type="ChEBI" id="CHEBI:18420"/>
    </ligand>
</feature>
<dbReference type="EC" id="2.7.1.71" evidence="3 11"/>
<feature type="binding site" evidence="11">
    <location>
        <position position="155"/>
    </location>
    <ligand>
        <name>ATP</name>
        <dbReference type="ChEBI" id="CHEBI:30616"/>
    </ligand>
</feature>
<comment type="caution">
    <text evidence="12">The sequence shown here is derived from an EMBL/GenBank/DDBJ whole genome shotgun (WGS) entry which is preliminary data.</text>
</comment>
<comment type="function">
    <text evidence="11">Catalyzes the specific phosphorylation of the 3-hydroxyl group of shikimic acid using ATP as a cosubstrate.</text>
</comment>
<evidence type="ECO:0000256" key="7">
    <source>
        <dbReference type="ARBA" id="ARBA00022777"/>
    </source>
</evidence>
<reference evidence="12 13" key="1">
    <citation type="submission" date="2024-12" db="EMBL/GenBank/DDBJ databases">
        <authorList>
            <person name="Lee Y."/>
        </authorList>
    </citation>
    <scope>NUCLEOTIDE SEQUENCE [LARGE SCALE GENOMIC DNA]</scope>
    <source>
        <strain evidence="12 13">03SUJ4</strain>
    </source>
</reference>
<keyword evidence="9 11" id="KW-0057">Aromatic amino acid biosynthesis</keyword>
<feature type="binding site" evidence="11">
    <location>
        <position position="168"/>
    </location>
    <ligand>
        <name>substrate</name>
    </ligand>
</feature>
<dbReference type="Gene3D" id="3.40.50.300">
    <property type="entry name" value="P-loop containing nucleotide triphosphate hydrolases"/>
    <property type="match status" value="1"/>
</dbReference>
<evidence type="ECO:0000256" key="6">
    <source>
        <dbReference type="ARBA" id="ARBA00022741"/>
    </source>
</evidence>
<evidence type="ECO:0000256" key="8">
    <source>
        <dbReference type="ARBA" id="ARBA00022840"/>
    </source>
</evidence>
<feature type="binding site" evidence="11">
    <location>
        <position position="112"/>
    </location>
    <ligand>
        <name>substrate</name>
    </ligand>
</feature>
<dbReference type="CDD" id="cd00464">
    <property type="entry name" value="SK"/>
    <property type="match status" value="1"/>
</dbReference>
<dbReference type="HAMAP" id="MF_00109">
    <property type="entry name" value="Shikimate_kinase"/>
    <property type="match status" value="1"/>
</dbReference>
<keyword evidence="4 11" id="KW-0028">Amino-acid biosynthesis</keyword>
<keyword evidence="11" id="KW-0460">Magnesium</keyword>
<feature type="binding site" evidence="11">
    <location>
        <position position="90"/>
    </location>
    <ligand>
        <name>substrate</name>
    </ligand>
</feature>
<keyword evidence="13" id="KW-1185">Reference proteome</keyword>
<evidence type="ECO:0000256" key="10">
    <source>
        <dbReference type="ARBA" id="ARBA00048567"/>
    </source>
</evidence>
<name>A0ABW9KJ87_9BACT</name>
<dbReference type="InterPro" id="IPR027417">
    <property type="entry name" value="P-loop_NTPase"/>
</dbReference>
<evidence type="ECO:0000256" key="5">
    <source>
        <dbReference type="ARBA" id="ARBA00022679"/>
    </source>
</evidence>
<evidence type="ECO:0000256" key="9">
    <source>
        <dbReference type="ARBA" id="ARBA00023141"/>
    </source>
</evidence>
<dbReference type="Pfam" id="PF01202">
    <property type="entry name" value="SKI"/>
    <property type="match status" value="1"/>
</dbReference>
<keyword evidence="8 11" id="KW-0067">ATP-binding</keyword>
<evidence type="ECO:0000256" key="4">
    <source>
        <dbReference type="ARBA" id="ARBA00022605"/>
    </source>
</evidence>
<dbReference type="PRINTS" id="PR01100">
    <property type="entry name" value="SHIKIMTKNASE"/>
</dbReference>
<dbReference type="SUPFAM" id="SSF52540">
    <property type="entry name" value="P-loop containing nucleoside triphosphate hydrolases"/>
    <property type="match status" value="1"/>
</dbReference>
<evidence type="ECO:0000256" key="1">
    <source>
        <dbReference type="ARBA" id="ARBA00004842"/>
    </source>
</evidence>
<comment type="catalytic activity">
    <reaction evidence="10 11">
        <text>shikimate + ATP = 3-phosphoshikimate + ADP + H(+)</text>
        <dbReference type="Rhea" id="RHEA:13121"/>
        <dbReference type="ChEBI" id="CHEBI:15378"/>
        <dbReference type="ChEBI" id="CHEBI:30616"/>
        <dbReference type="ChEBI" id="CHEBI:36208"/>
        <dbReference type="ChEBI" id="CHEBI:145989"/>
        <dbReference type="ChEBI" id="CHEBI:456216"/>
        <dbReference type="EC" id="2.7.1.71"/>
    </reaction>
</comment>
<keyword evidence="5 11" id="KW-0808">Transferase</keyword>
<dbReference type="PANTHER" id="PTHR21087:SF16">
    <property type="entry name" value="SHIKIMATE KINASE 1, CHLOROPLASTIC"/>
    <property type="match status" value="1"/>
</dbReference>
<dbReference type="InterPro" id="IPR023000">
    <property type="entry name" value="Shikimate_kinase_CS"/>
</dbReference>
<dbReference type="PANTHER" id="PTHR21087">
    <property type="entry name" value="SHIKIMATE KINASE"/>
    <property type="match status" value="1"/>
</dbReference>
<evidence type="ECO:0000256" key="2">
    <source>
        <dbReference type="ARBA" id="ARBA00006997"/>
    </source>
</evidence>